<feature type="compositionally biased region" description="Polar residues" evidence="5">
    <location>
        <begin position="307"/>
        <end position="318"/>
    </location>
</feature>
<dbReference type="GO" id="GO:0022857">
    <property type="term" value="F:transmembrane transporter activity"/>
    <property type="evidence" value="ECO:0007669"/>
    <property type="project" value="InterPro"/>
</dbReference>
<feature type="region of interest" description="Disordered" evidence="5">
    <location>
        <begin position="285"/>
        <end position="319"/>
    </location>
</feature>
<evidence type="ECO:0000313" key="9">
    <source>
        <dbReference type="Proteomes" id="UP000799640"/>
    </source>
</evidence>
<feature type="transmembrane region" description="Helical" evidence="6">
    <location>
        <begin position="431"/>
        <end position="450"/>
    </location>
</feature>
<evidence type="ECO:0000256" key="3">
    <source>
        <dbReference type="ARBA" id="ARBA00022989"/>
    </source>
</evidence>
<reference evidence="8" key="1">
    <citation type="journal article" date="2020" name="Stud. Mycol.">
        <title>101 Dothideomycetes genomes: a test case for predicting lifestyles and emergence of pathogens.</title>
        <authorList>
            <person name="Haridas S."/>
            <person name="Albert R."/>
            <person name="Binder M."/>
            <person name="Bloem J."/>
            <person name="Labutti K."/>
            <person name="Salamov A."/>
            <person name="Andreopoulos B."/>
            <person name="Baker S."/>
            <person name="Barry K."/>
            <person name="Bills G."/>
            <person name="Bluhm B."/>
            <person name="Cannon C."/>
            <person name="Castanera R."/>
            <person name="Culley D."/>
            <person name="Daum C."/>
            <person name="Ezra D."/>
            <person name="Gonzalez J."/>
            <person name="Henrissat B."/>
            <person name="Kuo A."/>
            <person name="Liang C."/>
            <person name="Lipzen A."/>
            <person name="Lutzoni F."/>
            <person name="Magnuson J."/>
            <person name="Mondo S."/>
            <person name="Nolan M."/>
            <person name="Ohm R."/>
            <person name="Pangilinan J."/>
            <person name="Park H.-J."/>
            <person name="Ramirez L."/>
            <person name="Alfaro M."/>
            <person name="Sun H."/>
            <person name="Tritt A."/>
            <person name="Yoshinaga Y."/>
            <person name="Zwiers L.-H."/>
            <person name="Turgeon B."/>
            <person name="Goodwin S."/>
            <person name="Spatafora J."/>
            <person name="Crous P."/>
            <person name="Grigoriev I."/>
        </authorList>
    </citation>
    <scope>NUCLEOTIDE SEQUENCE</scope>
    <source>
        <strain evidence="8">CBS 262.69</strain>
    </source>
</reference>
<dbReference type="Pfam" id="PF00083">
    <property type="entry name" value="Sugar_tr"/>
    <property type="match status" value="2"/>
</dbReference>
<dbReference type="Gene3D" id="1.20.1250.20">
    <property type="entry name" value="MFS general substrate transporter like domains"/>
    <property type="match status" value="2"/>
</dbReference>
<dbReference type="GO" id="GO:0016020">
    <property type="term" value="C:membrane"/>
    <property type="evidence" value="ECO:0007669"/>
    <property type="project" value="UniProtKB-SubCell"/>
</dbReference>
<organism evidence="8 9">
    <name type="scientific">Trichodelitschia bisporula</name>
    <dbReference type="NCBI Taxonomy" id="703511"/>
    <lineage>
        <taxon>Eukaryota</taxon>
        <taxon>Fungi</taxon>
        <taxon>Dikarya</taxon>
        <taxon>Ascomycota</taxon>
        <taxon>Pezizomycotina</taxon>
        <taxon>Dothideomycetes</taxon>
        <taxon>Dothideomycetes incertae sedis</taxon>
        <taxon>Phaeotrichales</taxon>
        <taxon>Phaeotrichaceae</taxon>
        <taxon>Trichodelitschia</taxon>
    </lineage>
</organism>
<feature type="transmembrane region" description="Helical" evidence="6">
    <location>
        <begin position="189"/>
        <end position="210"/>
    </location>
</feature>
<keyword evidence="4 6" id="KW-0472">Membrane</keyword>
<sequence length="629" mass="70590">MKITSIIAWPYRKFQHPWQDHVRQFEYLDWDSQRKLAYQQIDKGGFGYWTVIVAGAGFMTDAYDIFAVNTVLPMLQIVYWNGNMPAANEVLINLSLLVGTFFGQLVFGVLADRYGRKRMYGIELLILIVANLFMALTSKGLLRSTNRLAWIAAWRFIMGIGIGADYPLSAGITAEFAPRRHRHRMLSALFFMQPIGALMANVVTVVAVSITRNMMPAGAGMYNCNDECAAAVDITWRWVVGLGMVPPALAISMRWWIPESPRYILEVEKDPDRAHQDIQAYYNPSPSILPNHSSPPEDEEAIRGGSVTESHTTSSPGQATLMFGEQNTLAFGEPVGMKDLQLPDAAIAPSSSSTAPPGNLVRKETWSEYWRGLWTFLRTDGNWTDLAGTSLTWMMLDFAFYFLSVNNPKILNKLWNTMPSKSVGDTLMENGYRAMIAVSIGALLGGAVFISMARYRWEIQLYGFWVLAANFVMVGVCFVVLLGTRYFAAVIVLYSISSFFFDFGPNTSTFVIAAEVFPTKYRCTCHGVSAAAGKLGSILAQIFLAYAKFGGLNVNAPHSQWLGWVLLIFTIWMVFGALITKVWVPRPVDIWGRSRSLEDLGRGKKHRQRIEKEEREIWMTFADSMGNRE</sequence>
<keyword evidence="3 6" id="KW-1133">Transmembrane helix</keyword>
<feature type="compositionally biased region" description="Polar residues" evidence="5">
    <location>
        <begin position="285"/>
        <end position="294"/>
    </location>
</feature>
<feature type="transmembrane region" description="Helical" evidence="6">
    <location>
        <begin position="487"/>
        <end position="504"/>
    </location>
</feature>
<dbReference type="InterPro" id="IPR020846">
    <property type="entry name" value="MFS_dom"/>
</dbReference>
<gene>
    <name evidence="8" type="ORF">EJ06DRAFT_474829</name>
</gene>
<dbReference type="InterPro" id="IPR036259">
    <property type="entry name" value="MFS_trans_sf"/>
</dbReference>
<evidence type="ECO:0000256" key="1">
    <source>
        <dbReference type="ARBA" id="ARBA00004141"/>
    </source>
</evidence>
<evidence type="ECO:0000256" key="4">
    <source>
        <dbReference type="ARBA" id="ARBA00023136"/>
    </source>
</evidence>
<dbReference type="PROSITE" id="PS00217">
    <property type="entry name" value="SUGAR_TRANSPORT_2"/>
    <property type="match status" value="1"/>
</dbReference>
<dbReference type="InterPro" id="IPR005828">
    <property type="entry name" value="MFS_sugar_transport-like"/>
</dbReference>
<feature type="transmembrane region" description="Helical" evidence="6">
    <location>
        <begin position="46"/>
        <end position="70"/>
    </location>
</feature>
<name>A0A6G1I0H0_9PEZI</name>
<comment type="subcellular location">
    <subcellularLocation>
        <location evidence="1">Membrane</location>
        <topology evidence="1">Multi-pass membrane protein</topology>
    </subcellularLocation>
</comment>
<feature type="transmembrane region" description="Helical" evidence="6">
    <location>
        <begin position="122"/>
        <end position="142"/>
    </location>
</feature>
<dbReference type="PANTHER" id="PTHR24064">
    <property type="entry name" value="SOLUTE CARRIER FAMILY 22 MEMBER"/>
    <property type="match status" value="1"/>
</dbReference>
<evidence type="ECO:0000256" key="6">
    <source>
        <dbReference type="SAM" id="Phobius"/>
    </source>
</evidence>
<keyword evidence="2 6" id="KW-0812">Transmembrane</keyword>
<dbReference type="InterPro" id="IPR005829">
    <property type="entry name" value="Sugar_transporter_CS"/>
</dbReference>
<feature type="transmembrane region" description="Helical" evidence="6">
    <location>
        <begin position="462"/>
        <end position="481"/>
    </location>
</feature>
<dbReference type="SUPFAM" id="SSF103473">
    <property type="entry name" value="MFS general substrate transporter"/>
    <property type="match status" value="1"/>
</dbReference>
<evidence type="ECO:0000259" key="7">
    <source>
        <dbReference type="PROSITE" id="PS50850"/>
    </source>
</evidence>
<feature type="transmembrane region" description="Helical" evidence="6">
    <location>
        <begin position="148"/>
        <end position="168"/>
    </location>
</feature>
<protein>
    <submittedName>
        <fullName evidence="8">MFS general substrate transporter</fullName>
    </submittedName>
</protein>
<feature type="transmembrane region" description="Helical" evidence="6">
    <location>
        <begin position="561"/>
        <end position="584"/>
    </location>
</feature>
<evidence type="ECO:0000256" key="2">
    <source>
        <dbReference type="ARBA" id="ARBA00022692"/>
    </source>
</evidence>
<feature type="domain" description="Major facilitator superfamily (MFS) profile" evidence="7">
    <location>
        <begin position="50"/>
        <end position="588"/>
    </location>
</feature>
<dbReference type="Proteomes" id="UP000799640">
    <property type="component" value="Unassembled WGS sequence"/>
</dbReference>
<keyword evidence="9" id="KW-1185">Reference proteome</keyword>
<dbReference type="EMBL" id="ML996692">
    <property type="protein sequence ID" value="KAF2401616.1"/>
    <property type="molecule type" value="Genomic_DNA"/>
</dbReference>
<dbReference type="PROSITE" id="PS50850">
    <property type="entry name" value="MFS"/>
    <property type="match status" value="1"/>
</dbReference>
<proteinExistence type="predicted"/>
<evidence type="ECO:0000313" key="8">
    <source>
        <dbReference type="EMBL" id="KAF2401616.1"/>
    </source>
</evidence>
<dbReference type="OrthoDB" id="433512at2759"/>
<dbReference type="AlphaFoldDB" id="A0A6G1I0H0"/>
<evidence type="ECO:0000256" key="5">
    <source>
        <dbReference type="SAM" id="MobiDB-lite"/>
    </source>
</evidence>
<feature type="transmembrane region" description="Helical" evidence="6">
    <location>
        <begin position="90"/>
        <end position="110"/>
    </location>
</feature>
<feature type="transmembrane region" description="Helical" evidence="6">
    <location>
        <begin position="525"/>
        <end position="549"/>
    </location>
</feature>
<accession>A0A6G1I0H0</accession>